<organism evidence="4 5">
    <name type="scientific">Smittium culicis</name>
    <dbReference type="NCBI Taxonomy" id="133412"/>
    <lineage>
        <taxon>Eukaryota</taxon>
        <taxon>Fungi</taxon>
        <taxon>Fungi incertae sedis</taxon>
        <taxon>Zoopagomycota</taxon>
        <taxon>Kickxellomycotina</taxon>
        <taxon>Harpellomycetes</taxon>
        <taxon>Harpellales</taxon>
        <taxon>Legeriomycetaceae</taxon>
        <taxon>Smittium</taxon>
    </lineage>
</organism>
<feature type="compositionally biased region" description="Polar residues" evidence="2">
    <location>
        <begin position="59"/>
        <end position="71"/>
    </location>
</feature>
<keyword evidence="5" id="KW-1185">Reference proteome</keyword>
<dbReference type="Gene3D" id="3.30.70.100">
    <property type="match status" value="2"/>
</dbReference>
<proteinExistence type="inferred from homology"/>
<feature type="domain" description="NIPSNAP" evidence="3">
    <location>
        <begin position="104"/>
        <end position="187"/>
    </location>
</feature>
<dbReference type="GO" id="GO:0000423">
    <property type="term" value="P:mitophagy"/>
    <property type="evidence" value="ECO:0007669"/>
    <property type="project" value="UniProtKB-ARBA"/>
</dbReference>
<name>A0A1R1WXN3_9FUNG</name>
<evidence type="ECO:0000259" key="3">
    <source>
        <dbReference type="Pfam" id="PF07978"/>
    </source>
</evidence>
<feature type="region of interest" description="Disordered" evidence="2">
    <location>
        <begin position="47"/>
        <end position="71"/>
    </location>
</feature>
<dbReference type="InterPro" id="IPR011008">
    <property type="entry name" value="Dimeric_a/b-barrel"/>
</dbReference>
<gene>
    <name evidence="4" type="ORF">AYI70_g12398</name>
</gene>
<evidence type="ECO:0000256" key="2">
    <source>
        <dbReference type="SAM" id="MobiDB-lite"/>
    </source>
</evidence>
<reference evidence="4 5" key="1">
    <citation type="submission" date="2017-01" db="EMBL/GenBank/DDBJ databases">
        <authorList>
            <person name="Mah S.A."/>
            <person name="Swanson W.J."/>
            <person name="Moy G.W."/>
            <person name="Vacquier V.D."/>
        </authorList>
    </citation>
    <scope>NUCLEOTIDE SEQUENCE [LARGE SCALE GENOMIC DNA]</scope>
    <source>
        <strain evidence="4 5">GSMNP</strain>
    </source>
</reference>
<dbReference type="OrthoDB" id="10262843at2759"/>
<comment type="similarity">
    <text evidence="1">Belongs to the NipSnap family.</text>
</comment>
<evidence type="ECO:0000313" key="4">
    <source>
        <dbReference type="EMBL" id="OMJ07132.1"/>
    </source>
</evidence>
<dbReference type="PANTHER" id="PTHR21017:SF17">
    <property type="entry name" value="PROTEIN NIPSNAP"/>
    <property type="match status" value="1"/>
</dbReference>
<sequence>MNCTSLFKGMSLTKTAAARNSSRIYAASSQIPYSKFNAASKAHYSKSSTASSSQAVDEPSQSAQNDTENPSPSFISSLLYGKKNFDDLQDVKNKLFAREKYEHEYVELYPKLAQDYYPRMKLTGSWTALVGDLDTAVHIWEYTGYDEMETIWKEKITNKDIAKIEAEIVTLLSSRKNQLVQEFEFCPTSPPIATDGIYELRSYNIYPGKFLEWQGKWFQSLGNRSNLSSLKGAWYSKEGTLNQVHHLWAYKSLLERKNSRKGAWKDDNWSRSVTATMPLLQKMDSVILKPFDFSPLR</sequence>
<protein>
    <submittedName>
        <fullName evidence="4">Protein NipSnap-like protein</fullName>
    </submittedName>
</protein>
<dbReference type="Pfam" id="PF07978">
    <property type="entry name" value="NIPSNAP"/>
    <property type="match status" value="2"/>
</dbReference>
<dbReference type="SUPFAM" id="SSF54909">
    <property type="entry name" value="Dimeric alpha+beta barrel"/>
    <property type="match status" value="2"/>
</dbReference>
<feature type="domain" description="NIPSNAP" evidence="3">
    <location>
        <begin position="198"/>
        <end position="295"/>
    </location>
</feature>
<dbReference type="InterPro" id="IPR051557">
    <property type="entry name" value="NipSnap_domain"/>
</dbReference>
<comment type="caution">
    <text evidence="4">The sequence shown here is derived from an EMBL/GenBank/DDBJ whole genome shotgun (WGS) entry which is preliminary data.</text>
</comment>
<evidence type="ECO:0000256" key="1">
    <source>
        <dbReference type="ARBA" id="ARBA00005291"/>
    </source>
</evidence>
<dbReference type="PANTHER" id="PTHR21017">
    <property type="entry name" value="NIPSNAP-RELATED"/>
    <property type="match status" value="1"/>
</dbReference>
<dbReference type="AlphaFoldDB" id="A0A1R1WXN3"/>
<dbReference type="InterPro" id="IPR012577">
    <property type="entry name" value="NIPSNAP"/>
</dbReference>
<dbReference type="EMBL" id="LSSN01006110">
    <property type="protein sequence ID" value="OMJ07132.1"/>
    <property type="molecule type" value="Genomic_DNA"/>
</dbReference>
<accession>A0A1R1WXN3</accession>
<dbReference type="STRING" id="133412.A0A1R1WXN3"/>
<dbReference type="GO" id="GO:0005739">
    <property type="term" value="C:mitochondrion"/>
    <property type="evidence" value="ECO:0007669"/>
    <property type="project" value="TreeGrafter"/>
</dbReference>
<evidence type="ECO:0000313" key="5">
    <source>
        <dbReference type="Proteomes" id="UP000187283"/>
    </source>
</evidence>
<dbReference type="Proteomes" id="UP000187283">
    <property type="component" value="Unassembled WGS sequence"/>
</dbReference>